<dbReference type="Proteomes" id="UP000534306">
    <property type="component" value="Unassembled WGS sequence"/>
</dbReference>
<dbReference type="InterPro" id="IPR051554">
    <property type="entry name" value="Acetyltransferase_Eis"/>
</dbReference>
<keyword evidence="3" id="KW-0808">Transferase</keyword>
<protein>
    <submittedName>
        <fullName evidence="3">GNAT family N-acetyltransferase</fullName>
    </submittedName>
    <submittedName>
        <fullName evidence="2">Putative acetyltransferase</fullName>
    </submittedName>
</protein>
<dbReference type="SUPFAM" id="SSF55729">
    <property type="entry name" value="Acyl-CoA N-acyltransferases (Nat)"/>
    <property type="match status" value="1"/>
</dbReference>
<dbReference type="PROSITE" id="PS51186">
    <property type="entry name" value="GNAT"/>
    <property type="match status" value="1"/>
</dbReference>
<keyword evidence="4" id="KW-1185">Reference proteome</keyword>
<proteinExistence type="predicted"/>
<dbReference type="InterPro" id="IPR036527">
    <property type="entry name" value="SCP2_sterol-bd_dom_sf"/>
</dbReference>
<dbReference type="PANTHER" id="PTHR37817">
    <property type="entry name" value="N-ACETYLTRANSFERASE EIS"/>
    <property type="match status" value="1"/>
</dbReference>
<dbReference type="GO" id="GO:0030649">
    <property type="term" value="P:aminoglycoside antibiotic catabolic process"/>
    <property type="evidence" value="ECO:0007669"/>
    <property type="project" value="TreeGrafter"/>
</dbReference>
<reference evidence="3 4" key="1">
    <citation type="submission" date="2020-05" db="EMBL/GenBank/DDBJ databases">
        <title>Genome sequence of Kribbella sandramycini ATCC 39419.</title>
        <authorList>
            <person name="Maclea K.S."/>
            <person name="Fair J.L."/>
        </authorList>
    </citation>
    <scope>NUCLEOTIDE SEQUENCE [LARGE SCALE GENOMIC DNA]</scope>
    <source>
        <strain evidence="3 4">ATCC 39419</strain>
    </source>
</reference>
<dbReference type="EMBL" id="JABJRC010000015">
    <property type="protein sequence ID" value="NOL45691.1"/>
    <property type="molecule type" value="Genomic_DNA"/>
</dbReference>
<accession>A0A7Y4L9I0</accession>
<dbReference type="InterPro" id="IPR000182">
    <property type="entry name" value="GNAT_dom"/>
</dbReference>
<dbReference type="Proteomes" id="UP000553957">
    <property type="component" value="Unassembled WGS sequence"/>
</dbReference>
<dbReference type="InterPro" id="IPR016181">
    <property type="entry name" value="Acyl_CoA_acyltransferase"/>
</dbReference>
<dbReference type="Pfam" id="PF17668">
    <property type="entry name" value="Acetyltransf_17"/>
    <property type="match status" value="1"/>
</dbReference>
<dbReference type="Gene3D" id="3.40.630.30">
    <property type="match status" value="2"/>
</dbReference>
<dbReference type="SUPFAM" id="SSF55718">
    <property type="entry name" value="SCP-like"/>
    <property type="match status" value="1"/>
</dbReference>
<dbReference type="AlphaFoldDB" id="A0A7Y4L9I0"/>
<evidence type="ECO:0000313" key="5">
    <source>
        <dbReference type="Proteomes" id="UP000553957"/>
    </source>
</evidence>
<evidence type="ECO:0000313" key="2">
    <source>
        <dbReference type="EMBL" id="MBB6570184.1"/>
    </source>
</evidence>
<evidence type="ECO:0000313" key="3">
    <source>
        <dbReference type="EMBL" id="NOL45691.1"/>
    </source>
</evidence>
<dbReference type="InterPro" id="IPR041380">
    <property type="entry name" value="Acetyltransf_17"/>
</dbReference>
<dbReference type="InterPro" id="IPR025559">
    <property type="entry name" value="Eis_dom"/>
</dbReference>
<dbReference type="EMBL" id="JACHKF010000001">
    <property type="protein sequence ID" value="MBB6570184.1"/>
    <property type="molecule type" value="Genomic_DNA"/>
</dbReference>
<gene>
    <name evidence="2" type="ORF">HNR71_005821</name>
    <name evidence="3" type="ORF">HPO96_36155</name>
</gene>
<dbReference type="RefSeq" id="WP_171678986.1">
    <property type="nucleotide sequence ID" value="NZ_BAAAGT010000021.1"/>
</dbReference>
<dbReference type="Pfam" id="PF13527">
    <property type="entry name" value="Acetyltransf_9"/>
    <property type="match status" value="1"/>
</dbReference>
<name>A0A7Y4L9I0_9ACTN</name>
<evidence type="ECO:0000313" key="4">
    <source>
        <dbReference type="Proteomes" id="UP000534306"/>
    </source>
</evidence>
<sequence length="386" mass="40832">MTDALRVVDITEEHLDSVWQVRARSFGPGGDKDEFRKSALGFIADGRYVGVAAGDEVVAAGRIWPFEQWWSGRRVPMAGVAGVIVAPEYRGRGVGSLLMRGVMQRAVEKGYPLSGLYPATTVLYRHLGYEFGGARYKFTFQSADLRVLGGKDVSVRRAGRADAQLFIELASKLHQARRSNGPLIWPLSEIESWLGDDDNFAYVADDGFVVYNWADGNLDIDELIAGSEATTRALLATVGSGASIAKSVNVFSAPYDPVHLLAEHEADGDARVGRWMLRLLDAPAAIAARGFAPVALEADLRLDDSEFAANTGDWRLSIADGSGALTPAAASADALRLGARGLAALYAGTPLATLRGAGLASGGSAAGDAALDAAFGGGSAYMLDFF</sequence>
<dbReference type="GO" id="GO:0034069">
    <property type="term" value="F:aminoglycoside N-acetyltransferase activity"/>
    <property type="evidence" value="ECO:0007669"/>
    <property type="project" value="TreeGrafter"/>
</dbReference>
<evidence type="ECO:0000259" key="1">
    <source>
        <dbReference type="PROSITE" id="PS51186"/>
    </source>
</evidence>
<dbReference type="Gene3D" id="3.30.1050.10">
    <property type="entry name" value="SCP2 sterol-binding domain"/>
    <property type="match status" value="1"/>
</dbReference>
<reference evidence="2 5" key="2">
    <citation type="submission" date="2020-08" db="EMBL/GenBank/DDBJ databases">
        <title>Sequencing the genomes of 1000 actinobacteria strains.</title>
        <authorList>
            <person name="Klenk H.-P."/>
        </authorList>
    </citation>
    <scope>NUCLEOTIDE SEQUENCE [LARGE SCALE GENOMIC DNA]</scope>
    <source>
        <strain evidence="2 5">DSM 15626</strain>
    </source>
</reference>
<dbReference type="PANTHER" id="PTHR37817:SF1">
    <property type="entry name" value="N-ACETYLTRANSFERASE EIS"/>
    <property type="match status" value="1"/>
</dbReference>
<dbReference type="Pfam" id="PF13530">
    <property type="entry name" value="SCP2_2"/>
    <property type="match status" value="1"/>
</dbReference>
<organism evidence="3 4">
    <name type="scientific">Kribbella sandramycini</name>
    <dbReference type="NCBI Taxonomy" id="60450"/>
    <lineage>
        <taxon>Bacteria</taxon>
        <taxon>Bacillati</taxon>
        <taxon>Actinomycetota</taxon>
        <taxon>Actinomycetes</taxon>
        <taxon>Propionibacteriales</taxon>
        <taxon>Kribbellaceae</taxon>
        <taxon>Kribbella</taxon>
    </lineage>
</organism>
<comment type="caution">
    <text evidence="3">The sequence shown here is derived from an EMBL/GenBank/DDBJ whole genome shotgun (WGS) entry which is preliminary data.</text>
</comment>
<dbReference type="CDD" id="cd04301">
    <property type="entry name" value="NAT_SF"/>
    <property type="match status" value="1"/>
</dbReference>
<feature type="domain" description="N-acetyltransferase" evidence="1">
    <location>
        <begin position="5"/>
        <end position="154"/>
    </location>
</feature>